<dbReference type="EMBL" id="DS268450">
    <property type="protein sequence ID" value="EFP03654.1"/>
    <property type="molecule type" value="Genomic_DNA"/>
</dbReference>
<sequence>MIPIIPLEAAVTIDNNNNNVDEMSQGPKLYITTNLNGDDTIFEVFQMQSGSNFALERSLELTYGGIVRTCILYGDEIYKLEDIDVRMLNESEFLHALHRNVRLLIYVPTTDPTYQDAERSLHHFIEIYGE</sequence>
<reference evidence="1" key="1">
    <citation type="submission" date="2007-07" db="EMBL/GenBank/DDBJ databases">
        <title>PCAP assembly of the Caenorhabditis remanei genome.</title>
        <authorList>
            <consortium name="The Caenorhabditis remanei Sequencing Consortium"/>
            <person name="Wilson R.K."/>
        </authorList>
    </citation>
    <scope>NUCLEOTIDE SEQUENCE [LARGE SCALE GENOMIC DNA]</scope>
    <source>
        <strain evidence="1">PB4641</strain>
    </source>
</reference>
<proteinExistence type="predicted"/>
<dbReference type="AlphaFoldDB" id="E3MJJ9"/>
<dbReference type="HOGENOM" id="CLU_1940067_0_0_1"/>
<dbReference type="GeneID" id="9819625"/>
<name>E3MJJ9_CAERE</name>
<organism evidence="2">
    <name type="scientific">Caenorhabditis remanei</name>
    <name type="common">Caenorhabditis vulgaris</name>
    <dbReference type="NCBI Taxonomy" id="31234"/>
    <lineage>
        <taxon>Eukaryota</taxon>
        <taxon>Metazoa</taxon>
        <taxon>Ecdysozoa</taxon>
        <taxon>Nematoda</taxon>
        <taxon>Chromadorea</taxon>
        <taxon>Rhabditida</taxon>
        <taxon>Rhabditina</taxon>
        <taxon>Rhabditomorpha</taxon>
        <taxon>Rhabditoidea</taxon>
        <taxon>Rhabditidae</taxon>
        <taxon>Peloderinae</taxon>
        <taxon>Caenorhabditis</taxon>
    </lineage>
</organism>
<keyword evidence="2" id="KW-1185">Reference proteome</keyword>
<gene>
    <name evidence="1" type="ORF">CRE_19228</name>
</gene>
<dbReference type="InParanoid" id="E3MJJ9"/>
<dbReference type="Proteomes" id="UP000008281">
    <property type="component" value="Unassembled WGS sequence"/>
</dbReference>
<dbReference type="KEGG" id="crq:GCK72_025433"/>
<dbReference type="RefSeq" id="XP_003103683.2">
    <property type="nucleotide sequence ID" value="XM_003103635.2"/>
</dbReference>
<accession>E3MJJ9</accession>
<dbReference type="CTD" id="9819625"/>
<evidence type="ECO:0000313" key="1">
    <source>
        <dbReference type="EMBL" id="EFP03654.1"/>
    </source>
</evidence>
<evidence type="ECO:0000313" key="2">
    <source>
        <dbReference type="Proteomes" id="UP000008281"/>
    </source>
</evidence>
<protein>
    <submittedName>
        <fullName evidence="1">Uncharacterized protein</fullName>
    </submittedName>
</protein>